<evidence type="ECO:0000256" key="2">
    <source>
        <dbReference type="ARBA" id="ARBA00022475"/>
    </source>
</evidence>
<comment type="caution">
    <text evidence="7">The sequence shown here is derived from an EMBL/GenBank/DDBJ whole genome shotgun (WGS) entry which is preliminary data.</text>
</comment>
<dbReference type="PANTHER" id="PTHR30252">
    <property type="entry name" value="INNER MEMBRANE PEPTIDE TRANSPORTER"/>
    <property type="match status" value="1"/>
</dbReference>
<feature type="transmembrane region" description="Helical" evidence="6">
    <location>
        <begin position="18"/>
        <end position="39"/>
    </location>
</feature>
<dbReference type="PANTHER" id="PTHR30252:SF3">
    <property type="entry name" value="PYRUVATE_PROTON SYMPORTER BTST"/>
    <property type="match status" value="1"/>
</dbReference>
<keyword evidence="5 6" id="KW-0472">Membrane</keyword>
<name>A0A9W6GF60_9BACT</name>
<keyword evidence="4 6" id="KW-1133">Transmembrane helix</keyword>
<protein>
    <recommendedName>
        <fullName evidence="9">Carbon starvation protein A</fullName>
    </recommendedName>
</protein>
<evidence type="ECO:0000313" key="7">
    <source>
        <dbReference type="EMBL" id="GLI53020.1"/>
    </source>
</evidence>
<dbReference type="Proteomes" id="UP001144297">
    <property type="component" value="Unassembled WGS sequence"/>
</dbReference>
<reference evidence="7" key="1">
    <citation type="submission" date="2022-12" db="EMBL/GenBank/DDBJ databases">
        <title>Reference genome sequencing for broad-spectrum identification of bacterial and archaeal isolates by mass spectrometry.</title>
        <authorList>
            <person name="Sekiguchi Y."/>
            <person name="Tourlousse D.M."/>
        </authorList>
    </citation>
    <scope>NUCLEOTIDE SEQUENCE</scope>
    <source>
        <strain evidence="7">TSL-P1</strain>
    </source>
</reference>
<evidence type="ECO:0000256" key="4">
    <source>
        <dbReference type="ARBA" id="ARBA00022989"/>
    </source>
</evidence>
<evidence type="ECO:0000256" key="3">
    <source>
        <dbReference type="ARBA" id="ARBA00022692"/>
    </source>
</evidence>
<keyword evidence="8" id="KW-1185">Reference proteome</keyword>
<comment type="subcellular location">
    <subcellularLocation>
        <location evidence="1">Cell membrane</location>
        <topology evidence="1">Multi-pass membrane protein</topology>
    </subcellularLocation>
</comment>
<gene>
    <name evidence="7" type="ORF">TISLANDTSLP1_07130</name>
</gene>
<evidence type="ECO:0000256" key="6">
    <source>
        <dbReference type="SAM" id="Phobius"/>
    </source>
</evidence>
<evidence type="ECO:0000256" key="5">
    <source>
        <dbReference type="ARBA" id="ARBA00023136"/>
    </source>
</evidence>
<organism evidence="7 8">
    <name type="scientific">Thermodesulfovibrio yellowstonii</name>
    <dbReference type="NCBI Taxonomy" id="28262"/>
    <lineage>
        <taxon>Bacteria</taxon>
        <taxon>Pseudomonadati</taxon>
        <taxon>Nitrospirota</taxon>
        <taxon>Thermodesulfovibrionia</taxon>
        <taxon>Thermodesulfovibrionales</taxon>
        <taxon>Thermodesulfovibrionaceae</taxon>
        <taxon>Thermodesulfovibrio</taxon>
    </lineage>
</organism>
<proteinExistence type="predicted"/>
<sequence>MALAIATTFLLRMGKAKYIWVTMIPMVFLLVTTIVAGYQNIVNNYLPKNNYLLAVISAVMIVMVVLIVADSVRVWIGILSGRTPLIKETEETFMKDAPTRYLSE</sequence>
<dbReference type="GO" id="GO:0031669">
    <property type="term" value="P:cellular response to nutrient levels"/>
    <property type="evidence" value="ECO:0007669"/>
    <property type="project" value="TreeGrafter"/>
</dbReference>
<dbReference type="InterPro" id="IPR051605">
    <property type="entry name" value="CstA"/>
</dbReference>
<evidence type="ECO:0000256" key="1">
    <source>
        <dbReference type="ARBA" id="ARBA00004651"/>
    </source>
</evidence>
<feature type="transmembrane region" description="Helical" evidence="6">
    <location>
        <begin position="51"/>
        <end position="72"/>
    </location>
</feature>
<keyword evidence="3 6" id="KW-0812">Transmembrane</keyword>
<dbReference type="AlphaFoldDB" id="A0A9W6GF60"/>
<dbReference type="EMBL" id="BSDX01000001">
    <property type="protein sequence ID" value="GLI53020.1"/>
    <property type="molecule type" value="Genomic_DNA"/>
</dbReference>
<dbReference type="GO" id="GO:0005886">
    <property type="term" value="C:plasma membrane"/>
    <property type="evidence" value="ECO:0007669"/>
    <property type="project" value="UniProtKB-SubCell"/>
</dbReference>
<keyword evidence="2" id="KW-1003">Cell membrane</keyword>
<accession>A0A9W6GF60</accession>
<evidence type="ECO:0000313" key="8">
    <source>
        <dbReference type="Proteomes" id="UP001144297"/>
    </source>
</evidence>
<evidence type="ECO:0008006" key="9">
    <source>
        <dbReference type="Google" id="ProtNLM"/>
    </source>
</evidence>